<feature type="signal peptide" evidence="7">
    <location>
        <begin position="1"/>
        <end position="26"/>
    </location>
</feature>
<evidence type="ECO:0000259" key="8">
    <source>
        <dbReference type="PROSITE" id="PS50835"/>
    </source>
</evidence>
<dbReference type="RefSeq" id="XP_022321493.1">
    <property type="nucleotide sequence ID" value="XM_022465785.1"/>
</dbReference>
<dbReference type="RefSeq" id="XP_022321494.1">
    <property type="nucleotide sequence ID" value="XM_022465786.1"/>
</dbReference>
<keyword evidence="9" id="KW-1185">Reference proteome</keyword>
<proteinExistence type="predicted"/>
<dbReference type="SMART" id="SM00082">
    <property type="entry name" value="LRRCT"/>
    <property type="match status" value="1"/>
</dbReference>
<dbReference type="PANTHER" id="PTHR24366:SF164">
    <property type="entry name" value="CONNECTIN-LIKE PROTEIN"/>
    <property type="match status" value="1"/>
</dbReference>
<evidence type="ECO:0000313" key="15">
    <source>
        <dbReference type="RefSeq" id="XP_022321487.1"/>
    </source>
</evidence>
<evidence type="ECO:0000313" key="14">
    <source>
        <dbReference type="RefSeq" id="XP_022321486.1"/>
    </source>
</evidence>
<evidence type="ECO:0000313" key="12">
    <source>
        <dbReference type="RefSeq" id="XP_022321484.1"/>
    </source>
</evidence>
<dbReference type="RefSeq" id="XP_022321485.1">
    <property type="nucleotide sequence ID" value="XM_022465777.1"/>
</dbReference>
<evidence type="ECO:0000256" key="4">
    <source>
        <dbReference type="ARBA" id="ARBA00023157"/>
    </source>
</evidence>
<organism evidence="9 13">
    <name type="scientific">Crassostrea virginica</name>
    <name type="common">Eastern oyster</name>
    <dbReference type="NCBI Taxonomy" id="6565"/>
    <lineage>
        <taxon>Eukaryota</taxon>
        <taxon>Metazoa</taxon>
        <taxon>Spiralia</taxon>
        <taxon>Lophotrochozoa</taxon>
        <taxon>Mollusca</taxon>
        <taxon>Bivalvia</taxon>
        <taxon>Autobranchia</taxon>
        <taxon>Pteriomorphia</taxon>
        <taxon>Ostreida</taxon>
        <taxon>Ostreoidea</taxon>
        <taxon>Ostreidae</taxon>
        <taxon>Crassostrea</taxon>
    </lineage>
</organism>
<dbReference type="RefSeq" id="XP_022321487.1">
    <property type="nucleotide sequence ID" value="XM_022465779.1"/>
</dbReference>
<feature type="transmembrane region" description="Helical" evidence="6">
    <location>
        <begin position="399"/>
        <end position="424"/>
    </location>
</feature>
<dbReference type="RefSeq" id="XP_022321492.1">
    <property type="nucleotide sequence ID" value="XM_022465784.1"/>
</dbReference>
<evidence type="ECO:0000313" key="19">
    <source>
        <dbReference type="RefSeq" id="XP_022321492.1"/>
    </source>
</evidence>
<evidence type="ECO:0000313" key="10">
    <source>
        <dbReference type="RefSeq" id="XP_022321482.1"/>
    </source>
</evidence>
<dbReference type="Proteomes" id="UP000694844">
    <property type="component" value="Chromosome 3"/>
</dbReference>
<evidence type="ECO:0000256" key="6">
    <source>
        <dbReference type="SAM" id="Phobius"/>
    </source>
</evidence>
<accession>A0A8B8D129</accession>
<dbReference type="SMART" id="SM00409">
    <property type="entry name" value="IG"/>
    <property type="match status" value="1"/>
</dbReference>
<feature type="region of interest" description="Disordered" evidence="5">
    <location>
        <begin position="499"/>
        <end position="532"/>
    </location>
</feature>
<evidence type="ECO:0000313" key="22">
    <source>
        <dbReference type="RefSeq" id="XP_022321495.1"/>
    </source>
</evidence>
<keyword evidence="6" id="KW-0812">Transmembrane</keyword>
<dbReference type="CDD" id="cd00096">
    <property type="entry name" value="Ig"/>
    <property type="match status" value="1"/>
</dbReference>
<feature type="compositionally biased region" description="Polar residues" evidence="5">
    <location>
        <begin position="369"/>
        <end position="390"/>
    </location>
</feature>
<dbReference type="Gene3D" id="2.60.40.10">
    <property type="entry name" value="Immunoglobulins"/>
    <property type="match status" value="1"/>
</dbReference>
<keyword evidence="2 7" id="KW-0732">Signal</keyword>
<dbReference type="RefSeq" id="XP_022321482.1">
    <property type="nucleotide sequence ID" value="XM_022465774.1"/>
</dbReference>
<feature type="region of interest" description="Disordered" evidence="5">
    <location>
        <begin position="367"/>
        <end position="390"/>
    </location>
</feature>
<dbReference type="SUPFAM" id="SSF52058">
    <property type="entry name" value="L domain-like"/>
    <property type="match status" value="1"/>
</dbReference>
<dbReference type="KEGG" id="cvn:111123460"/>
<dbReference type="RefSeq" id="XP_022321491.1">
    <property type="nucleotide sequence ID" value="XM_022465783.1"/>
</dbReference>
<evidence type="ECO:0000313" key="21">
    <source>
        <dbReference type="RefSeq" id="XP_022321494.1"/>
    </source>
</evidence>
<feature type="chain" id="PRO_5044666220" evidence="7">
    <location>
        <begin position="27"/>
        <end position="667"/>
    </location>
</feature>
<protein>
    <submittedName>
        <fullName evidence="10 11">Leucine-rich repeat-containing protein 24-like</fullName>
    </submittedName>
</protein>
<sequence>MMKRSQNYMEMFPLILLALLMQVNLSEEHNCYVTYGADMMANCSARGLNFIPYDLQHNIATLDLQNNQLGIIEENAFVKYDQLYSINLENNSITEVKDNAFQLLRRLKYLNLSRNKLKIVPSGAFKDLSSLLLLNLRGNMISNIDDNAFVKLHSLAELNLDGNYIGNIAPDAFKGLNFLQVMNLQNNALKTLSEGVVQHLTHRLKEWRLYNNPWYCDCKIGWLYSYLEKSKSFDLSWQFSQGEPKCQGPPLVKEKFFSQLNQSYFVCQIVMYSSGHMKETTLGENVELFCKYFSDPFIEPKWFINEEEIEPINDKIVIQRKEQDTVTSILRIDNFQYSDIGEYKCLLENARGKKFIEYSLSIPGVDPNNIPTTPENSSLQPQAISESQSNDRGLDRQTIVIIVSAVCGFIFMCIILGFIVCMCVRVKRKKRILKEERSLTFKEHLKTTILNESSLRESKSDLKLETTSVDEKPIEKEPLHQEETNKRNGINTYVSFKPEYPETDDPFYSSTNTNRTKESDSSNCESTSPLLENFSPIRSDSYDPLFESTPRSFYNTPRASTLNSRHLNSDSSYDTYLSYTPYSTLSHTGPYSLPPHGHIAGTLPSKRTSVSAGYLNSIPPKKPPRLFHSRDNMSLTSQNSQTSDFGEQQLKLSLPKPGTVDSYGTAV</sequence>
<gene>
    <name evidence="10 11 12 13 14 15 16 17 18 19 20 21 22" type="primary">LOC111123460</name>
</gene>
<dbReference type="InterPro" id="IPR003591">
    <property type="entry name" value="Leu-rich_rpt_typical-subtyp"/>
</dbReference>
<evidence type="ECO:0000313" key="18">
    <source>
        <dbReference type="RefSeq" id="XP_022321491.1"/>
    </source>
</evidence>
<dbReference type="InterPro" id="IPR013783">
    <property type="entry name" value="Ig-like_fold"/>
</dbReference>
<evidence type="ECO:0000313" key="20">
    <source>
        <dbReference type="RefSeq" id="XP_022321493.1"/>
    </source>
</evidence>
<dbReference type="Pfam" id="PF13306">
    <property type="entry name" value="LRR_5"/>
    <property type="match status" value="1"/>
</dbReference>
<feature type="compositionally biased region" description="Polar residues" evidence="5">
    <location>
        <begin position="521"/>
        <end position="530"/>
    </location>
</feature>
<dbReference type="InterPro" id="IPR013098">
    <property type="entry name" value="Ig_I-set"/>
</dbReference>
<dbReference type="RefSeq" id="XP_022321484.1">
    <property type="nucleotide sequence ID" value="XM_022465776.1"/>
</dbReference>
<dbReference type="PANTHER" id="PTHR24366">
    <property type="entry name" value="IG(IMMUNOGLOBULIN) AND LRR(LEUCINE RICH REPEAT) DOMAINS"/>
    <property type="match status" value="1"/>
</dbReference>
<dbReference type="Gene3D" id="3.80.10.10">
    <property type="entry name" value="Ribonuclease Inhibitor"/>
    <property type="match status" value="2"/>
</dbReference>
<feature type="region of interest" description="Disordered" evidence="5">
    <location>
        <begin position="460"/>
        <end position="484"/>
    </location>
</feature>
<feature type="compositionally biased region" description="Polar residues" evidence="5">
    <location>
        <begin position="632"/>
        <end position="646"/>
    </location>
</feature>
<keyword evidence="6" id="KW-0472">Membrane</keyword>
<keyword evidence="1" id="KW-0433">Leucine-rich repeat</keyword>
<dbReference type="InterPro" id="IPR003599">
    <property type="entry name" value="Ig_sub"/>
</dbReference>
<dbReference type="OrthoDB" id="6287768at2759"/>
<dbReference type="PROSITE" id="PS51450">
    <property type="entry name" value="LRR"/>
    <property type="match status" value="1"/>
</dbReference>
<evidence type="ECO:0000313" key="16">
    <source>
        <dbReference type="RefSeq" id="XP_022321489.1"/>
    </source>
</evidence>
<dbReference type="RefSeq" id="XP_022321486.1">
    <property type="nucleotide sequence ID" value="XM_022465778.1"/>
</dbReference>
<name>A0A8B8D129_CRAVI</name>
<evidence type="ECO:0000313" key="13">
    <source>
        <dbReference type="RefSeq" id="XP_022321485.1"/>
    </source>
</evidence>
<dbReference type="InterPro" id="IPR001611">
    <property type="entry name" value="Leu-rich_rpt"/>
</dbReference>
<evidence type="ECO:0000256" key="2">
    <source>
        <dbReference type="ARBA" id="ARBA00022729"/>
    </source>
</evidence>
<evidence type="ECO:0000313" key="11">
    <source>
        <dbReference type="RefSeq" id="XP_022321483.1"/>
    </source>
</evidence>
<reference evidence="10 11" key="1">
    <citation type="submission" date="2025-04" db="UniProtKB">
        <authorList>
            <consortium name="RefSeq"/>
        </authorList>
    </citation>
    <scope>IDENTIFICATION</scope>
    <source>
        <tissue evidence="10 11">Whole sample</tissue>
    </source>
</reference>
<feature type="domain" description="Ig-like" evidence="8">
    <location>
        <begin position="249"/>
        <end position="361"/>
    </location>
</feature>
<dbReference type="SUPFAM" id="SSF48726">
    <property type="entry name" value="Immunoglobulin"/>
    <property type="match status" value="1"/>
</dbReference>
<dbReference type="PROSITE" id="PS50835">
    <property type="entry name" value="IG_LIKE"/>
    <property type="match status" value="1"/>
</dbReference>
<keyword evidence="4" id="KW-1015">Disulfide bond</keyword>
<feature type="region of interest" description="Disordered" evidence="5">
    <location>
        <begin position="610"/>
        <end position="667"/>
    </location>
</feature>
<dbReference type="RefSeq" id="XP_022321489.1">
    <property type="nucleotide sequence ID" value="XM_022465781.1"/>
</dbReference>
<dbReference type="InterPro" id="IPR007110">
    <property type="entry name" value="Ig-like_dom"/>
</dbReference>
<dbReference type="AlphaFoldDB" id="A0A8B8D129"/>
<dbReference type="RefSeq" id="XP_022321490.1">
    <property type="nucleotide sequence ID" value="XM_022465782.1"/>
</dbReference>
<evidence type="ECO:0000256" key="1">
    <source>
        <dbReference type="ARBA" id="ARBA00022614"/>
    </source>
</evidence>
<dbReference type="InterPro" id="IPR032675">
    <property type="entry name" value="LRR_dom_sf"/>
</dbReference>
<dbReference type="InterPro" id="IPR000483">
    <property type="entry name" value="Cys-rich_flank_reg_C"/>
</dbReference>
<keyword evidence="3" id="KW-0677">Repeat</keyword>
<evidence type="ECO:0000313" key="9">
    <source>
        <dbReference type="Proteomes" id="UP000694844"/>
    </source>
</evidence>
<evidence type="ECO:0000313" key="17">
    <source>
        <dbReference type="RefSeq" id="XP_022321490.1"/>
    </source>
</evidence>
<dbReference type="RefSeq" id="XP_022321495.1">
    <property type="nucleotide sequence ID" value="XM_022465787.1"/>
</dbReference>
<keyword evidence="6" id="KW-1133">Transmembrane helix</keyword>
<dbReference type="InterPro" id="IPR026906">
    <property type="entry name" value="LRR_5"/>
</dbReference>
<evidence type="ECO:0000256" key="7">
    <source>
        <dbReference type="SAM" id="SignalP"/>
    </source>
</evidence>
<dbReference type="GeneID" id="111123460"/>
<dbReference type="Pfam" id="PF07679">
    <property type="entry name" value="I-set"/>
    <property type="match status" value="1"/>
</dbReference>
<dbReference type="RefSeq" id="XP_022321483.1">
    <property type="nucleotide sequence ID" value="XM_022465775.1"/>
</dbReference>
<dbReference type="InterPro" id="IPR036179">
    <property type="entry name" value="Ig-like_dom_sf"/>
</dbReference>
<evidence type="ECO:0000256" key="5">
    <source>
        <dbReference type="SAM" id="MobiDB-lite"/>
    </source>
</evidence>
<evidence type="ECO:0000256" key="3">
    <source>
        <dbReference type="ARBA" id="ARBA00022737"/>
    </source>
</evidence>
<dbReference type="SMART" id="SM00369">
    <property type="entry name" value="LRR_TYP"/>
    <property type="match status" value="6"/>
</dbReference>